<feature type="compositionally biased region" description="Polar residues" evidence="1">
    <location>
        <begin position="214"/>
        <end position="225"/>
    </location>
</feature>
<dbReference type="Gene3D" id="2.60.40.420">
    <property type="entry name" value="Cupredoxins - blue copper proteins"/>
    <property type="match status" value="1"/>
</dbReference>
<feature type="chain" id="PRO_5047163889" evidence="2">
    <location>
        <begin position="22"/>
        <end position="225"/>
    </location>
</feature>
<gene>
    <name evidence="3" type="ORF">GCM10009410_33140</name>
</gene>
<dbReference type="EMBL" id="BMQW01000010">
    <property type="protein sequence ID" value="GGP96526.1"/>
    <property type="molecule type" value="Genomic_DNA"/>
</dbReference>
<evidence type="ECO:0000256" key="1">
    <source>
        <dbReference type="SAM" id="MobiDB-lite"/>
    </source>
</evidence>
<reference evidence="4" key="1">
    <citation type="journal article" date="2019" name="Int. J. Syst. Evol. Microbiol.">
        <title>The Global Catalogue of Microorganisms (GCM) 10K type strain sequencing project: providing services to taxonomists for standard genome sequencing and annotation.</title>
        <authorList>
            <consortium name="The Broad Institute Genomics Platform"/>
            <consortium name="The Broad Institute Genome Sequencing Center for Infectious Disease"/>
            <person name="Wu L."/>
            <person name="Ma J."/>
        </authorList>
    </citation>
    <scope>NUCLEOTIDE SEQUENCE [LARGE SCALE GENOMIC DNA]</scope>
    <source>
        <strain evidence="4">JCM 32305</strain>
    </source>
</reference>
<proteinExistence type="predicted"/>
<comment type="caution">
    <text evidence="3">The sequence shown here is derived from an EMBL/GenBank/DDBJ whole genome shotgun (WGS) entry which is preliminary data.</text>
</comment>
<dbReference type="Proteomes" id="UP000654004">
    <property type="component" value="Unassembled WGS sequence"/>
</dbReference>
<dbReference type="SUPFAM" id="SSF49503">
    <property type="entry name" value="Cupredoxins"/>
    <property type="match status" value="1"/>
</dbReference>
<protein>
    <submittedName>
        <fullName evidence="3">Methylamine utilization protein</fullName>
    </submittedName>
</protein>
<dbReference type="RefSeq" id="WP_188958202.1">
    <property type="nucleotide sequence ID" value="NZ_BMQW01000010.1"/>
</dbReference>
<feature type="signal peptide" evidence="2">
    <location>
        <begin position="1"/>
        <end position="21"/>
    </location>
</feature>
<feature type="region of interest" description="Disordered" evidence="1">
    <location>
        <begin position="198"/>
        <end position="225"/>
    </location>
</feature>
<keyword evidence="4" id="KW-1185">Reference proteome</keyword>
<accession>A0ABQ2QU28</accession>
<dbReference type="InterPro" id="IPR034242">
    <property type="entry name" value="MauL"/>
</dbReference>
<evidence type="ECO:0000313" key="3">
    <source>
        <dbReference type="EMBL" id="GGP96526.1"/>
    </source>
</evidence>
<organism evidence="3 4">
    <name type="scientific">Shewanella ulleungensis</name>
    <dbReference type="NCBI Taxonomy" id="2282699"/>
    <lineage>
        <taxon>Bacteria</taxon>
        <taxon>Pseudomonadati</taxon>
        <taxon>Pseudomonadota</taxon>
        <taxon>Gammaproteobacteria</taxon>
        <taxon>Alteromonadales</taxon>
        <taxon>Shewanellaceae</taxon>
        <taxon>Shewanella</taxon>
    </lineage>
</organism>
<dbReference type="InterPro" id="IPR008972">
    <property type="entry name" value="Cupredoxin"/>
</dbReference>
<evidence type="ECO:0000313" key="4">
    <source>
        <dbReference type="Proteomes" id="UP000654004"/>
    </source>
</evidence>
<evidence type="ECO:0000256" key="2">
    <source>
        <dbReference type="SAM" id="SignalP"/>
    </source>
</evidence>
<sequence>MTRLTYCLLCLSYLVCSSLNAASLTVTITDTQGIALGDAVVELTPIKATELPPKAPQHYEMRQQNRIFSPFVLAVPQGAKVDFPNLDRTRHHVYSFSEAKQFELKLYVGKTESPILFDQPGLVAIGCNIHDYMQAFIYVAKSPYFASTDDKGVTHITDLPTGEYTVELWHPWQNTQATPTTVTINESSSSVAITLDVDRQDKPSSPPSGFGANFNASSHVGQHAK</sequence>
<name>A0ABQ2QU28_9GAMM</name>
<dbReference type="CDD" id="cd04221">
    <property type="entry name" value="MauL"/>
    <property type="match status" value="1"/>
</dbReference>
<keyword evidence="2" id="KW-0732">Signal</keyword>